<gene>
    <name evidence="12" type="ORF">DICVIV_05711</name>
</gene>
<dbReference type="PROSITE" id="PS51510">
    <property type="entry name" value="PHOSPHAGEN_KINASE_C"/>
    <property type="match status" value="1"/>
</dbReference>
<evidence type="ECO:0000256" key="7">
    <source>
        <dbReference type="ARBA" id="ARBA00023015"/>
    </source>
</evidence>
<dbReference type="OrthoDB" id="430219at2759"/>
<proteinExistence type="inferred from homology"/>
<evidence type="ECO:0000256" key="9">
    <source>
        <dbReference type="ARBA" id="ARBA00023242"/>
    </source>
</evidence>
<dbReference type="InterPro" id="IPR022414">
    <property type="entry name" value="ATP-guanido_PTrfase_cat"/>
</dbReference>
<dbReference type="SUPFAM" id="SSF140718">
    <property type="entry name" value="Mediator hinge subcomplex-like"/>
    <property type="match status" value="1"/>
</dbReference>
<evidence type="ECO:0000256" key="5">
    <source>
        <dbReference type="ARBA" id="ARBA00022777"/>
    </source>
</evidence>
<dbReference type="EC" id="2.7.3.3" evidence="2"/>
<organism evidence="12 13">
    <name type="scientific">Dictyocaulus viviparus</name>
    <name type="common">Bovine lungworm</name>
    <dbReference type="NCBI Taxonomy" id="29172"/>
    <lineage>
        <taxon>Eukaryota</taxon>
        <taxon>Metazoa</taxon>
        <taxon>Ecdysozoa</taxon>
        <taxon>Nematoda</taxon>
        <taxon>Chromadorea</taxon>
        <taxon>Rhabditida</taxon>
        <taxon>Rhabditina</taxon>
        <taxon>Rhabditomorpha</taxon>
        <taxon>Strongyloidea</taxon>
        <taxon>Metastrongylidae</taxon>
        <taxon>Dictyocaulus</taxon>
    </lineage>
</organism>
<dbReference type="GO" id="GO:0016592">
    <property type="term" value="C:mediator complex"/>
    <property type="evidence" value="ECO:0007669"/>
    <property type="project" value="InterPro"/>
</dbReference>
<reference evidence="13" key="2">
    <citation type="journal article" date="2016" name="Sci. Rep.">
        <title>Dictyocaulus viviparus genome, variome and transcriptome elucidate lungworm biology and support future intervention.</title>
        <authorList>
            <person name="McNulty S.N."/>
            <person name="Strube C."/>
            <person name="Rosa B.A."/>
            <person name="Martin J.C."/>
            <person name="Tyagi R."/>
            <person name="Choi Y.J."/>
            <person name="Wang Q."/>
            <person name="Hallsworth Pepin K."/>
            <person name="Zhang X."/>
            <person name="Ozersky P."/>
            <person name="Wilson R.K."/>
            <person name="Sternberg P.W."/>
            <person name="Gasser R.B."/>
            <person name="Mitreva M."/>
        </authorList>
    </citation>
    <scope>NUCLEOTIDE SEQUENCE [LARGE SCALE GENOMIC DNA]</scope>
    <source>
        <strain evidence="13">HannoverDv2000</strain>
    </source>
</reference>
<dbReference type="Gene3D" id="3.30.590.10">
    <property type="entry name" value="Glutamine synthetase/guanido kinase, catalytic domain"/>
    <property type="match status" value="1"/>
</dbReference>
<dbReference type="InterPro" id="IPR037212">
    <property type="entry name" value="Med7/Med21-like"/>
</dbReference>
<evidence type="ECO:0000256" key="8">
    <source>
        <dbReference type="ARBA" id="ARBA00023163"/>
    </source>
</evidence>
<dbReference type="PANTHER" id="PTHR11547:SF61">
    <property type="entry name" value="ARGININE KINASE ZC434.8-RELATED"/>
    <property type="match status" value="1"/>
</dbReference>
<keyword evidence="8" id="KW-0804">Transcription</keyword>
<comment type="subcellular location">
    <subcellularLocation>
        <location evidence="1">Nucleus</location>
    </subcellularLocation>
</comment>
<keyword evidence="5 10" id="KW-0418">Kinase</keyword>
<keyword evidence="6 10" id="KW-0067">ATP-binding</keyword>
<dbReference type="SUPFAM" id="SSF55931">
    <property type="entry name" value="Glutamine synthetase/guanido kinase"/>
    <property type="match status" value="1"/>
</dbReference>
<keyword evidence="7" id="KW-0805">Transcription regulation</keyword>
<comment type="caution">
    <text evidence="10">Lacks conserved residue(s) required for the propagation of feature annotation.</text>
</comment>
<keyword evidence="3 10" id="KW-0808">Transferase</keyword>
<dbReference type="GO" id="GO:0004054">
    <property type="term" value="F:arginine kinase activity"/>
    <property type="evidence" value="ECO:0007669"/>
    <property type="project" value="UniProtKB-EC"/>
</dbReference>
<reference evidence="12 13" key="1">
    <citation type="submission" date="2013-11" db="EMBL/GenBank/DDBJ databases">
        <title>Draft genome of the bovine lungworm Dictyocaulus viviparus.</title>
        <authorList>
            <person name="Mitreva M."/>
        </authorList>
    </citation>
    <scope>NUCLEOTIDE SEQUENCE [LARGE SCALE GENOMIC DNA]</scope>
    <source>
        <strain evidence="12 13">HannoverDv2000</strain>
    </source>
</reference>
<dbReference type="GO" id="GO:0046314">
    <property type="term" value="P:phosphocreatine biosynthetic process"/>
    <property type="evidence" value="ECO:0007669"/>
    <property type="project" value="InterPro"/>
</dbReference>
<evidence type="ECO:0000256" key="6">
    <source>
        <dbReference type="ARBA" id="ARBA00022840"/>
    </source>
</evidence>
<evidence type="ECO:0000259" key="11">
    <source>
        <dbReference type="PROSITE" id="PS51510"/>
    </source>
</evidence>
<comment type="similarity">
    <text evidence="10">Belongs to the ATP:guanido phosphotransferase family.</text>
</comment>
<dbReference type="GO" id="GO:0005524">
    <property type="term" value="F:ATP binding"/>
    <property type="evidence" value="ECO:0007669"/>
    <property type="project" value="UniProtKB-UniRule"/>
</dbReference>
<sequence length="147" mass="16400">MSDRLTQLQDLINELASFMTNAIGVLQATAPPCDFDRSNSNGVIDYHNGFKATDTQPPMVLGEKNLAELPDLDPEGKFIVSTRIRCGRSLAGCPFNPCLTEFNHKNMEKRMQDILNGIPDEEMKGKYYPLTGMNEQTKTALISALFR</sequence>
<dbReference type="PANTHER" id="PTHR11547">
    <property type="entry name" value="ARGININE OR CREATINE KINASE"/>
    <property type="match status" value="1"/>
</dbReference>
<dbReference type="GO" id="GO:0004111">
    <property type="term" value="F:creatine kinase activity"/>
    <property type="evidence" value="ECO:0007669"/>
    <property type="project" value="InterPro"/>
</dbReference>
<evidence type="ECO:0000256" key="1">
    <source>
        <dbReference type="ARBA" id="ARBA00004123"/>
    </source>
</evidence>
<dbReference type="EMBL" id="KN716276">
    <property type="protein sequence ID" value="KJH48193.1"/>
    <property type="molecule type" value="Genomic_DNA"/>
</dbReference>
<keyword evidence="13" id="KW-1185">Reference proteome</keyword>
<dbReference type="InterPro" id="IPR014746">
    <property type="entry name" value="Gln_synth/guanido_kin_cat_dom"/>
</dbReference>
<dbReference type="GO" id="GO:0005615">
    <property type="term" value="C:extracellular space"/>
    <property type="evidence" value="ECO:0007669"/>
    <property type="project" value="TreeGrafter"/>
</dbReference>
<name>A0A0D8XUC0_DICVI</name>
<dbReference type="STRING" id="29172.A0A0D8XUC0"/>
<evidence type="ECO:0000256" key="10">
    <source>
        <dbReference type="PROSITE-ProRule" id="PRU00843"/>
    </source>
</evidence>
<keyword evidence="9" id="KW-0539">Nucleus</keyword>
<evidence type="ECO:0000313" key="13">
    <source>
        <dbReference type="Proteomes" id="UP000053766"/>
    </source>
</evidence>
<evidence type="ECO:0000313" key="12">
    <source>
        <dbReference type="EMBL" id="KJH48193.1"/>
    </source>
</evidence>
<feature type="binding site" evidence="10">
    <location>
        <begin position="81"/>
        <end position="85"/>
    </location>
    <ligand>
        <name>ATP</name>
        <dbReference type="ChEBI" id="CHEBI:30616"/>
    </ligand>
</feature>
<dbReference type="InterPro" id="IPR000749">
    <property type="entry name" value="ATP-guanido_PTrfase"/>
</dbReference>
<feature type="domain" description="Phosphagen kinase C-terminal" evidence="11">
    <location>
        <begin position="78"/>
        <end position="147"/>
    </location>
</feature>
<dbReference type="AlphaFoldDB" id="A0A0D8XUC0"/>
<keyword evidence="4 10" id="KW-0547">Nucleotide-binding</keyword>
<protein>
    <recommendedName>
        <fullName evidence="2">arginine kinase</fullName>
        <ecNumber evidence="2">2.7.3.3</ecNumber>
    </recommendedName>
</protein>
<evidence type="ECO:0000256" key="3">
    <source>
        <dbReference type="ARBA" id="ARBA00022679"/>
    </source>
</evidence>
<accession>A0A0D8XUC0</accession>
<evidence type="ECO:0000256" key="4">
    <source>
        <dbReference type="ARBA" id="ARBA00022741"/>
    </source>
</evidence>
<dbReference type="Proteomes" id="UP000053766">
    <property type="component" value="Unassembled WGS sequence"/>
</dbReference>
<evidence type="ECO:0000256" key="2">
    <source>
        <dbReference type="ARBA" id="ARBA00012230"/>
    </source>
</evidence>